<gene>
    <name evidence="4" type="ORF">AAG570_003331</name>
</gene>
<dbReference type="AlphaFoldDB" id="A0ABD0YKQ6"/>
<dbReference type="Proteomes" id="UP001558652">
    <property type="component" value="Unassembled WGS sequence"/>
</dbReference>
<dbReference type="InterPro" id="IPR019384">
    <property type="entry name" value="FHIP"/>
</dbReference>
<reference evidence="4 5" key="1">
    <citation type="submission" date="2024-07" db="EMBL/GenBank/DDBJ databases">
        <title>Chromosome-level genome assembly of the water stick insect Ranatra chinensis (Heteroptera: Nepidae).</title>
        <authorList>
            <person name="Liu X."/>
        </authorList>
    </citation>
    <scope>NUCLEOTIDE SEQUENCE [LARGE SCALE GENOMIC DNA]</scope>
    <source>
        <strain evidence="4">Cailab_2021Rc</strain>
        <tissue evidence="4">Muscle</tissue>
    </source>
</reference>
<protein>
    <recommendedName>
        <fullName evidence="3">FHF complex subunit HOOK-interacting protein C-terminal domain-containing protein</fullName>
    </recommendedName>
</protein>
<evidence type="ECO:0000256" key="1">
    <source>
        <dbReference type="ARBA" id="ARBA00024336"/>
    </source>
</evidence>
<evidence type="ECO:0000313" key="4">
    <source>
        <dbReference type="EMBL" id="KAL1123007.1"/>
    </source>
</evidence>
<evidence type="ECO:0000256" key="2">
    <source>
        <dbReference type="SAM" id="MobiDB-lite"/>
    </source>
</evidence>
<dbReference type="PANTHER" id="PTHR21705">
    <property type="entry name" value="RAI16 PROTEIN-RELATED"/>
    <property type="match status" value="1"/>
</dbReference>
<dbReference type="InterPro" id="IPR016024">
    <property type="entry name" value="ARM-type_fold"/>
</dbReference>
<dbReference type="InterPro" id="IPR045669">
    <property type="entry name" value="FHIP_C"/>
</dbReference>
<feature type="region of interest" description="Disordered" evidence="2">
    <location>
        <begin position="229"/>
        <end position="270"/>
    </location>
</feature>
<name>A0ABD0YKQ6_9HEMI</name>
<comment type="caution">
    <text evidence="4">The sequence shown here is derived from an EMBL/GenBank/DDBJ whole genome shotgun (WGS) entry which is preliminary data.</text>
</comment>
<evidence type="ECO:0000259" key="3">
    <source>
        <dbReference type="Pfam" id="PF19314"/>
    </source>
</evidence>
<accession>A0ABD0YKQ6</accession>
<dbReference type="Pfam" id="PF10257">
    <property type="entry name" value="RAI16-like"/>
    <property type="match status" value="1"/>
</dbReference>
<sequence length="754" mass="81920">MLAKFSTVLQNAVDALAPPAPPHEDFAYHWKKLMKHYLDVSTTKQVPIELTNIPAHFDQLLKILLKEDEEADEATTGPCLEYLLQHNLLDLLVTLANSDDPPGMRQYVLQFITRLLTHLKTPIAAHTNVYPPLQRLVSMCDGSTPTATEGDEVNFLFGLTALLRCHPQVIPVFTFQGESSKCELRRNSCSSDASSQFSVLTSTSDLMLPSTPPVNNALFANIQPSASPSSALLPGQSSAASRPPHLVPVPPPQPPLQAEEGYDSGGEDAASGANCTVTADQCTNGGSVDSTSSDDGFPVLDSLLSYLETADSRIRLKVCQSVMLLVSVPEDRVATTVTSESALCSRLAQRLADLCREIPDSTEPNHIDDMNVRWGLDSPTSPCVSCEGCRQVASFLSWFDFCNQIMVESHSTIGEALRRAIYERFLESTLTPDSLTRVLTLTLATKCFKLTTSPKLNSVLCEWVVGGEIDGCRKAVDTDSVLGTLFNNWKSTNSELALETLRFFEVLLEKGNDCLMDRLLYVYLNDRGYIGSETAIDSTGDSQATRLDGIIQSFLTVMPVELRSGACEPNSAGYEQYVSESHRQYAAVAAAATRLPPSPPPPGSDATQFFEGPFLSTLLGSIRNIPNQEYEINLQLTAVVSRLALCAHPCVDEFLLDTTVTLRDGVVSLHGALREVAAVLAAAVTPRPGYRQRLAHTRARLLGADLTAHSGDEWSSALECVVVIDELCKELAAIAYVKHKHDPSSCVVSPAEES</sequence>
<keyword evidence="5" id="KW-1185">Reference proteome</keyword>
<dbReference type="EMBL" id="JBFDAA010000013">
    <property type="protein sequence ID" value="KAL1123007.1"/>
    <property type="molecule type" value="Genomic_DNA"/>
</dbReference>
<dbReference type="Pfam" id="PF19314">
    <property type="entry name" value="DUF5917"/>
    <property type="match status" value="1"/>
</dbReference>
<evidence type="ECO:0000313" key="5">
    <source>
        <dbReference type="Proteomes" id="UP001558652"/>
    </source>
</evidence>
<comment type="similarity">
    <text evidence="1">Belongs to the FHIP family.</text>
</comment>
<feature type="compositionally biased region" description="Low complexity" evidence="2">
    <location>
        <begin position="229"/>
        <end position="244"/>
    </location>
</feature>
<dbReference type="SUPFAM" id="SSF48371">
    <property type="entry name" value="ARM repeat"/>
    <property type="match status" value="1"/>
</dbReference>
<proteinExistence type="inferred from homology"/>
<feature type="compositionally biased region" description="Pro residues" evidence="2">
    <location>
        <begin position="245"/>
        <end position="255"/>
    </location>
</feature>
<organism evidence="4 5">
    <name type="scientific">Ranatra chinensis</name>
    <dbReference type="NCBI Taxonomy" id="642074"/>
    <lineage>
        <taxon>Eukaryota</taxon>
        <taxon>Metazoa</taxon>
        <taxon>Ecdysozoa</taxon>
        <taxon>Arthropoda</taxon>
        <taxon>Hexapoda</taxon>
        <taxon>Insecta</taxon>
        <taxon>Pterygota</taxon>
        <taxon>Neoptera</taxon>
        <taxon>Paraneoptera</taxon>
        <taxon>Hemiptera</taxon>
        <taxon>Heteroptera</taxon>
        <taxon>Panheteroptera</taxon>
        <taxon>Nepomorpha</taxon>
        <taxon>Nepidae</taxon>
        <taxon>Ranatrinae</taxon>
        <taxon>Ranatra</taxon>
    </lineage>
</organism>
<dbReference type="PANTHER" id="PTHR21705:SF12">
    <property type="entry name" value="FHF COMPLEX SUBUNIT HOOK-INTERACTING PROTEIN C-TERMINAL DOMAIN-CONTAINING PROTEIN"/>
    <property type="match status" value="1"/>
</dbReference>
<feature type="domain" description="FHF complex subunit HOOK-interacting protein C-terminal" evidence="3">
    <location>
        <begin position="611"/>
        <end position="703"/>
    </location>
</feature>
<dbReference type="Pfam" id="PF19311">
    <property type="entry name" value="KELAA"/>
    <property type="match status" value="1"/>
</dbReference>
<dbReference type="InterPro" id="IPR045668">
    <property type="entry name" value="FHIP_KELAA_motif"/>
</dbReference>